<dbReference type="Proteomes" id="UP001054945">
    <property type="component" value="Unassembled WGS sequence"/>
</dbReference>
<dbReference type="AlphaFoldDB" id="A0AAV4RTB4"/>
<keyword evidence="3" id="KW-1185">Reference proteome</keyword>
<protein>
    <submittedName>
        <fullName evidence="2">Uncharacterized protein</fullName>
    </submittedName>
</protein>
<evidence type="ECO:0000313" key="3">
    <source>
        <dbReference type="Proteomes" id="UP001054945"/>
    </source>
</evidence>
<feature type="compositionally biased region" description="Pro residues" evidence="1">
    <location>
        <begin position="46"/>
        <end position="56"/>
    </location>
</feature>
<dbReference type="EMBL" id="BPLR01008294">
    <property type="protein sequence ID" value="GIY23606.1"/>
    <property type="molecule type" value="Genomic_DNA"/>
</dbReference>
<comment type="caution">
    <text evidence="2">The sequence shown here is derived from an EMBL/GenBank/DDBJ whole genome shotgun (WGS) entry which is preliminary data.</text>
</comment>
<reference evidence="2 3" key="1">
    <citation type="submission" date="2021-06" db="EMBL/GenBank/DDBJ databases">
        <title>Caerostris extrusa draft genome.</title>
        <authorList>
            <person name="Kono N."/>
            <person name="Arakawa K."/>
        </authorList>
    </citation>
    <scope>NUCLEOTIDE SEQUENCE [LARGE SCALE GENOMIC DNA]</scope>
</reference>
<accession>A0AAV4RTB4</accession>
<gene>
    <name evidence="2" type="ORF">CEXT_689371</name>
</gene>
<organism evidence="2 3">
    <name type="scientific">Caerostris extrusa</name>
    <name type="common">Bark spider</name>
    <name type="synonym">Caerostris bankana</name>
    <dbReference type="NCBI Taxonomy" id="172846"/>
    <lineage>
        <taxon>Eukaryota</taxon>
        <taxon>Metazoa</taxon>
        <taxon>Ecdysozoa</taxon>
        <taxon>Arthropoda</taxon>
        <taxon>Chelicerata</taxon>
        <taxon>Arachnida</taxon>
        <taxon>Araneae</taxon>
        <taxon>Araneomorphae</taxon>
        <taxon>Entelegynae</taxon>
        <taxon>Araneoidea</taxon>
        <taxon>Araneidae</taxon>
        <taxon>Caerostris</taxon>
    </lineage>
</organism>
<name>A0AAV4RTB4_CAEEX</name>
<feature type="compositionally biased region" description="Low complexity" evidence="1">
    <location>
        <begin position="35"/>
        <end position="45"/>
    </location>
</feature>
<evidence type="ECO:0000256" key="1">
    <source>
        <dbReference type="SAM" id="MobiDB-lite"/>
    </source>
</evidence>
<proteinExistence type="predicted"/>
<evidence type="ECO:0000313" key="2">
    <source>
        <dbReference type="EMBL" id="GIY23606.1"/>
    </source>
</evidence>
<feature type="region of interest" description="Disordered" evidence="1">
    <location>
        <begin position="26"/>
        <end position="59"/>
    </location>
</feature>
<sequence length="89" mass="9713">MHTGEPTDMHPEQIMANEVRQGHLLTTSFPRPTMPSLIPTFTSPSSLPPRSSPAGPPNICQTPKSDVASLTPSQRVLLLLLLRVLLKPH</sequence>